<name>A0AAX4HDS9_9ASCO</name>
<dbReference type="Gene3D" id="3.40.50.300">
    <property type="entry name" value="P-loop containing nucleotide triphosphate hydrolases"/>
    <property type="match status" value="1"/>
</dbReference>
<dbReference type="EMBL" id="CP138897">
    <property type="protein sequence ID" value="WPK26533.1"/>
    <property type="molecule type" value="Genomic_DNA"/>
</dbReference>
<dbReference type="InterPro" id="IPR032319">
    <property type="entry name" value="CLP1_P"/>
</dbReference>
<evidence type="ECO:0000256" key="7">
    <source>
        <dbReference type="ARBA" id="ARBA00022840"/>
    </source>
</evidence>
<dbReference type="GO" id="GO:0051731">
    <property type="term" value="F:polynucleotide 5'-hydroxyl-kinase activity"/>
    <property type="evidence" value="ECO:0007669"/>
    <property type="project" value="InterPro"/>
</dbReference>
<dbReference type="GO" id="GO:0005524">
    <property type="term" value="F:ATP binding"/>
    <property type="evidence" value="ECO:0007669"/>
    <property type="project" value="UniProtKB-KW"/>
</dbReference>
<dbReference type="GO" id="GO:0005634">
    <property type="term" value="C:nucleus"/>
    <property type="evidence" value="ECO:0007669"/>
    <property type="project" value="TreeGrafter"/>
</dbReference>
<sequence>MSAFAAFKPASSEVHVESKVDALPILLESMATCSSFVPSFSNTILKPNSILHGLHKDEYLIFRGNYTLKVHSGAILLNNLHPVVVGSSHLVVTNSSESLPIISCSCSESRSELKSNDFNQLFPSHDSIIEIFNVDNGLPEIGDLYPPLEDHYFRSSGAYSFELILPDLIINCTSVYLDRHTQRSLVKLAKESSTLVVYGVPTSGKTTIAKSLLNTALLLGNLEVAYLDLDPESTSALIPGCLSYTLHSKPVYGSFLPSQKGSNPKDLHFYWGFQSYLSSPLRYLQLCEELIQHHQGSDRVPLIVKFPSYIKGYGRDILTKIVQLLQANHLIYLTHRNAVQLNGFEASDAFEAQDNPDSEVTAPFKEFTAVKSLRAVRKSSEISKKDLFVRNKLLHFHQTEEGNFDFKPIISKLPSRLSFKYISAISVLNYDLDDSSLAFETNKLAEATIMGIFVSPKKNFKTDGLYLNGLDFLSMNCQFICLCLVHSLDLDNDFVNLYLPLDPSCPEKLQIHLEKGKRLILARGEGVIPSVEMVTMDRFEPIVPYIDSAAKKRIGGVWKPRRGISRKNQG</sequence>
<feature type="domain" description="Clp1 P-loop" evidence="8">
    <location>
        <begin position="202"/>
        <end position="338"/>
    </location>
</feature>
<keyword evidence="5" id="KW-0547">Nucleotide-binding</keyword>
<evidence type="ECO:0000256" key="5">
    <source>
        <dbReference type="ARBA" id="ARBA00022741"/>
    </source>
</evidence>
<keyword evidence="6" id="KW-0418">Kinase</keyword>
<dbReference type="RefSeq" id="XP_062878914.1">
    <property type="nucleotide sequence ID" value="XM_063022844.1"/>
</dbReference>
<dbReference type="KEGG" id="asau:88174952"/>
<protein>
    <recommendedName>
        <fullName evidence="3">Polynucleotide 5'-hydroxyl-kinase GRC3</fullName>
    </recommendedName>
    <alternativeName>
        <fullName evidence="2">Polynucleotide 5'-hydroxyl-kinase grc3</fullName>
    </alternativeName>
</protein>
<evidence type="ECO:0000256" key="1">
    <source>
        <dbReference type="ARBA" id="ARBA00011003"/>
    </source>
</evidence>
<evidence type="ECO:0000313" key="9">
    <source>
        <dbReference type="EMBL" id="WPK26533.1"/>
    </source>
</evidence>
<dbReference type="PANTHER" id="PTHR12755">
    <property type="entry name" value="CLEAVAGE/POLYADENYLATION FACTOR IA SUBUNIT CLP1P"/>
    <property type="match status" value="1"/>
</dbReference>
<evidence type="ECO:0000256" key="3">
    <source>
        <dbReference type="ARBA" id="ARBA00019824"/>
    </source>
</evidence>
<dbReference type="Proteomes" id="UP001338582">
    <property type="component" value="Chromosome 4"/>
</dbReference>
<accession>A0AAX4HDS9</accession>
<keyword evidence="4" id="KW-0808">Transferase</keyword>
<comment type="similarity">
    <text evidence="1">Belongs to the Clp1 family. NOL9/GRC3 subfamily.</text>
</comment>
<dbReference type="InterPro" id="IPR045116">
    <property type="entry name" value="Clp1/Grc3"/>
</dbReference>
<dbReference type="GeneID" id="88174952"/>
<evidence type="ECO:0000313" key="10">
    <source>
        <dbReference type="Proteomes" id="UP001338582"/>
    </source>
</evidence>
<dbReference type="AlphaFoldDB" id="A0AAX4HDS9"/>
<dbReference type="PANTHER" id="PTHR12755:SF3">
    <property type="entry name" value="POLYNUCLEOTIDE 5'-HYDROXYL-KINASE NOL9"/>
    <property type="match status" value="1"/>
</dbReference>
<dbReference type="InterPro" id="IPR027417">
    <property type="entry name" value="P-loop_NTPase"/>
</dbReference>
<keyword evidence="10" id="KW-1185">Reference proteome</keyword>
<evidence type="ECO:0000256" key="2">
    <source>
        <dbReference type="ARBA" id="ARBA00018706"/>
    </source>
</evidence>
<keyword evidence="7" id="KW-0067">ATP-binding</keyword>
<gene>
    <name evidence="9" type="ORF">PUMCH_003889</name>
</gene>
<reference evidence="9 10" key="1">
    <citation type="submission" date="2023-10" db="EMBL/GenBank/DDBJ databases">
        <title>Draft Genome Sequence of Candida saopaulonensis from a very Premature Infant with Sepsis.</title>
        <authorList>
            <person name="Ning Y."/>
            <person name="Dai R."/>
            <person name="Xiao M."/>
            <person name="Xu Y."/>
            <person name="Yan Q."/>
            <person name="Zhang L."/>
        </authorList>
    </citation>
    <scope>NUCLEOTIDE SEQUENCE [LARGE SCALE GENOMIC DNA]</scope>
    <source>
        <strain evidence="9 10">19XY460</strain>
    </source>
</reference>
<proteinExistence type="inferred from homology"/>
<evidence type="ECO:0000256" key="4">
    <source>
        <dbReference type="ARBA" id="ARBA00022679"/>
    </source>
</evidence>
<evidence type="ECO:0000259" key="8">
    <source>
        <dbReference type="Pfam" id="PF16575"/>
    </source>
</evidence>
<evidence type="ECO:0000256" key="6">
    <source>
        <dbReference type="ARBA" id="ARBA00022777"/>
    </source>
</evidence>
<dbReference type="Pfam" id="PF16575">
    <property type="entry name" value="CLP1_P"/>
    <property type="match status" value="1"/>
</dbReference>
<organism evidence="9 10">
    <name type="scientific">Australozyma saopauloensis</name>
    <dbReference type="NCBI Taxonomy" id="291208"/>
    <lineage>
        <taxon>Eukaryota</taxon>
        <taxon>Fungi</taxon>
        <taxon>Dikarya</taxon>
        <taxon>Ascomycota</taxon>
        <taxon>Saccharomycotina</taxon>
        <taxon>Pichiomycetes</taxon>
        <taxon>Metschnikowiaceae</taxon>
        <taxon>Australozyma</taxon>
    </lineage>
</organism>
<dbReference type="GO" id="GO:0000448">
    <property type="term" value="P:cleavage in ITS2 between 5.8S rRNA and LSU-rRNA of tricistronic rRNA transcript (SSU-rRNA, 5.8S rRNA, LSU-rRNA)"/>
    <property type="evidence" value="ECO:0007669"/>
    <property type="project" value="TreeGrafter"/>
</dbReference>